<evidence type="ECO:0000256" key="2">
    <source>
        <dbReference type="ARBA" id="ARBA00022670"/>
    </source>
</evidence>
<comment type="catalytic activity">
    <reaction evidence="8">
        <text>N-terminal N(alpha)-acetyl-L-cysteinyl-L-aspartyl-[protein] + H2O = N-terminal L-aspartyl-[protein] + N-acetyl-L-cysteine</text>
        <dbReference type="Rhea" id="RHEA:74579"/>
        <dbReference type="Rhea" id="RHEA-COMP:12669"/>
        <dbReference type="Rhea" id="RHEA-COMP:18395"/>
        <dbReference type="ChEBI" id="CHEBI:15377"/>
        <dbReference type="ChEBI" id="CHEBI:64720"/>
        <dbReference type="ChEBI" id="CHEBI:78236"/>
        <dbReference type="ChEBI" id="CHEBI:193599"/>
    </reaction>
    <physiologicalReaction direction="left-to-right" evidence="8">
        <dbReference type="Rhea" id="RHEA:74580"/>
    </physiologicalReaction>
</comment>
<evidence type="ECO:0000256" key="6">
    <source>
        <dbReference type="ARBA" id="ARBA00034908"/>
    </source>
</evidence>
<dbReference type="GO" id="GO:0004177">
    <property type="term" value="F:aminopeptidase activity"/>
    <property type="evidence" value="ECO:0007669"/>
    <property type="project" value="UniProtKB-KW"/>
</dbReference>
<feature type="compositionally biased region" description="Pro residues" evidence="11">
    <location>
        <begin position="21"/>
        <end position="33"/>
    </location>
</feature>
<evidence type="ECO:0000256" key="5">
    <source>
        <dbReference type="ARBA" id="ARBA00034848"/>
    </source>
</evidence>
<dbReference type="InterPro" id="IPR040043">
    <property type="entry name" value="ACTMAP"/>
</dbReference>
<keyword evidence="3" id="KW-0378">Hydrolase</keyword>
<dbReference type="PANTHER" id="PTHR28631">
    <property type="entry name" value="UPF0692 PROTEIN C19ORF54"/>
    <property type="match status" value="1"/>
</dbReference>
<accession>A0A6P7ZHV0</accession>
<keyword evidence="1" id="KW-0031">Aminopeptidase</keyword>
<dbReference type="GeneID" id="115480429"/>
<dbReference type="OrthoDB" id="198816at2759"/>
<protein>
    <recommendedName>
        <fullName evidence="5">Actin maturation protease</fullName>
    </recommendedName>
    <alternativeName>
        <fullName evidence="6">Actin aminopeptidase ACTMAP</fullName>
    </alternativeName>
</protein>
<name>A0A6P7ZHV0_9AMPH</name>
<evidence type="ECO:0000256" key="4">
    <source>
        <dbReference type="ARBA" id="ARBA00034725"/>
    </source>
</evidence>
<dbReference type="PANTHER" id="PTHR28631:SF1">
    <property type="entry name" value="ACTIN MATURATION PROTEASE"/>
    <property type="match status" value="1"/>
</dbReference>
<comment type="catalytic activity">
    <reaction evidence="10">
        <text>N-terminal N(alpha)-acetyl-L-methionyl-L-glutamyl-[protein] + H2O = N-terminal L-glutamyl-[protein] + N-acetyl-L-methionine</text>
        <dbReference type="Rhea" id="RHEA:74575"/>
        <dbReference type="Rhea" id="RHEA-COMP:12668"/>
        <dbReference type="Rhea" id="RHEA-COMP:12697"/>
        <dbReference type="ChEBI" id="CHEBI:15377"/>
        <dbReference type="ChEBI" id="CHEBI:64721"/>
        <dbReference type="ChEBI" id="CHEBI:71670"/>
        <dbReference type="ChEBI" id="CHEBI:133360"/>
    </reaction>
    <physiologicalReaction direction="left-to-right" evidence="10">
        <dbReference type="Rhea" id="RHEA:74576"/>
    </physiologicalReaction>
</comment>
<dbReference type="FunCoup" id="A0A6P7ZHV0">
    <property type="interactions" value="89"/>
</dbReference>
<dbReference type="GO" id="GO:0006508">
    <property type="term" value="P:proteolysis"/>
    <property type="evidence" value="ECO:0007669"/>
    <property type="project" value="UniProtKB-KW"/>
</dbReference>
<reference evidence="13" key="2">
    <citation type="submission" date="2025-08" db="UniProtKB">
        <authorList>
            <consortium name="RefSeq"/>
        </authorList>
    </citation>
    <scope>IDENTIFICATION</scope>
</reference>
<dbReference type="RefSeq" id="XP_030074954.1">
    <property type="nucleotide sequence ID" value="XM_030219094.1"/>
</dbReference>
<evidence type="ECO:0000313" key="12">
    <source>
        <dbReference type="Proteomes" id="UP000515156"/>
    </source>
</evidence>
<keyword evidence="2" id="KW-0645">Protease</keyword>
<evidence type="ECO:0000256" key="11">
    <source>
        <dbReference type="SAM" id="MobiDB-lite"/>
    </source>
</evidence>
<dbReference type="Proteomes" id="UP000515156">
    <property type="component" value="Chromosome 11"/>
</dbReference>
<evidence type="ECO:0000256" key="3">
    <source>
        <dbReference type="ARBA" id="ARBA00022801"/>
    </source>
</evidence>
<keyword evidence="12" id="KW-1185">Reference proteome</keyword>
<evidence type="ECO:0000256" key="9">
    <source>
        <dbReference type="ARBA" id="ARBA00093241"/>
    </source>
</evidence>
<proteinExistence type="inferred from homology"/>
<dbReference type="KEGG" id="muo:115480429"/>
<evidence type="ECO:0000313" key="13">
    <source>
        <dbReference type="RefSeq" id="XP_030074954.1"/>
    </source>
</evidence>
<dbReference type="InParanoid" id="A0A6P7ZHV0"/>
<dbReference type="Pfam" id="PF21646">
    <property type="entry name" value="ACTMAP-like_C"/>
    <property type="match status" value="1"/>
</dbReference>
<evidence type="ECO:0000256" key="8">
    <source>
        <dbReference type="ARBA" id="ARBA00049041"/>
    </source>
</evidence>
<comment type="similarity">
    <text evidence="4">Belongs to the ACTMAP family.</text>
</comment>
<reference evidence="12" key="1">
    <citation type="submission" date="2024-06" db="UniProtKB">
        <authorList>
            <consortium name="RefSeq"/>
        </authorList>
    </citation>
    <scope>NUCLEOTIDE SEQUENCE [LARGE SCALE GENOMIC DNA]</scope>
</reference>
<comment type="catalytic activity">
    <reaction evidence="9">
        <text>N-terminal N(alpha)-acetyl-L-methionyl-L-aspartyl-[protein] + H2O = N-terminal L-aspartyl-[protein] + N-acetyl-L-methionine</text>
        <dbReference type="Rhea" id="RHEA:74571"/>
        <dbReference type="Rhea" id="RHEA-COMP:12669"/>
        <dbReference type="Rhea" id="RHEA-COMP:12693"/>
        <dbReference type="ChEBI" id="CHEBI:15377"/>
        <dbReference type="ChEBI" id="CHEBI:64720"/>
        <dbReference type="ChEBI" id="CHEBI:71670"/>
        <dbReference type="ChEBI" id="CHEBI:133063"/>
    </reaction>
    <physiologicalReaction direction="left-to-right" evidence="9">
        <dbReference type="Rhea" id="RHEA:74572"/>
    </physiologicalReaction>
</comment>
<gene>
    <name evidence="13" type="primary">C11H19orf54</name>
</gene>
<dbReference type="AlphaFoldDB" id="A0A6P7ZHV0"/>
<evidence type="ECO:0000256" key="10">
    <source>
        <dbReference type="ARBA" id="ARBA00093265"/>
    </source>
</evidence>
<sequence>MSQTSDQLVVWPKADATRDVPLPPAPPPLPSPLPSFETQRSKFFKMVADRSPSDVGDCQDVKKLLKNRQDSFNRELQWLLFYKHVPSLIQEGPQCGLVALWMAGPLLQFKASISIEEIVQVALEGGYTAQGEMFSAAHMACLAEKVFCCRAELLEGMDGNNQWKFLHHLTAGHPALVPYDEDYNHQPCLRSGHRAHWAIITGVLFGLKGRSMSNVYKEDPDITGLFHPHADSPPPCIPEIAEVYLLAKQGKSLRYQLWEYGAVSASNKQLVSFDPKRSADGKMYVLPEGGVKAGLCEKLVLLYPRTTTDPHF</sequence>
<comment type="catalytic activity">
    <reaction evidence="7">
        <text>N-terminal N(alpha)-acetyl-L-cysteinyl-L-glutamyl-[protein] + H2O = N-terminal L-glutamyl-[protein] + N-acetyl-L-cysteine</text>
        <dbReference type="Rhea" id="RHEA:74583"/>
        <dbReference type="Rhea" id="RHEA-COMP:12668"/>
        <dbReference type="Rhea" id="RHEA-COMP:18396"/>
        <dbReference type="ChEBI" id="CHEBI:15377"/>
        <dbReference type="ChEBI" id="CHEBI:64721"/>
        <dbReference type="ChEBI" id="CHEBI:78236"/>
        <dbReference type="ChEBI" id="CHEBI:193601"/>
    </reaction>
    <physiologicalReaction direction="left-to-right" evidence="7">
        <dbReference type="Rhea" id="RHEA:74584"/>
    </physiologicalReaction>
</comment>
<feature type="region of interest" description="Disordered" evidence="11">
    <location>
        <begin position="1"/>
        <end position="35"/>
    </location>
</feature>
<organism evidence="12 13">
    <name type="scientific">Microcaecilia unicolor</name>
    <dbReference type="NCBI Taxonomy" id="1415580"/>
    <lineage>
        <taxon>Eukaryota</taxon>
        <taxon>Metazoa</taxon>
        <taxon>Chordata</taxon>
        <taxon>Craniata</taxon>
        <taxon>Vertebrata</taxon>
        <taxon>Euteleostomi</taxon>
        <taxon>Amphibia</taxon>
        <taxon>Gymnophiona</taxon>
        <taxon>Siphonopidae</taxon>
        <taxon>Microcaecilia</taxon>
    </lineage>
</organism>
<evidence type="ECO:0000256" key="7">
    <source>
        <dbReference type="ARBA" id="ARBA00047999"/>
    </source>
</evidence>
<dbReference type="CTD" id="284325"/>
<evidence type="ECO:0000256" key="1">
    <source>
        <dbReference type="ARBA" id="ARBA00022438"/>
    </source>
</evidence>